<name>W6ALY6_9MOLU</name>
<dbReference type="HOGENOM" id="CLU_3333171_0_0_14"/>
<sequence length="38" mass="4463">MKKIPKKITIKIDELSIWSSYVTTQEVKDELWALGKKN</sequence>
<dbReference type="EMBL" id="CP006720">
    <property type="protein sequence ID" value="AHI58051.1"/>
    <property type="molecule type" value="Genomic_DNA"/>
</dbReference>
<accession>W6ALY6</accession>
<dbReference type="Proteomes" id="UP000019260">
    <property type="component" value="Chromosome"/>
</dbReference>
<keyword evidence="2" id="KW-1185">Reference proteome</keyword>
<dbReference type="AlphaFoldDB" id="W6ALY6"/>
<dbReference type="STRING" id="838561.P344_03550"/>
<protein>
    <submittedName>
        <fullName evidence="1">Uncharacterized protein</fullName>
    </submittedName>
</protein>
<evidence type="ECO:0000313" key="2">
    <source>
        <dbReference type="Proteomes" id="UP000019260"/>
    </source>
</evidence>
<evidence type="ECO:0000313" key="1">
    <source>
        <dbReference type="EMBL" id="AHI58051.1"/>
    </source>
</evidence>
<gene>
    <name evidence="1" type="ORF">P344_03550</name>
</gene>
<reference evidence="1 2" key="1">
    <citation type="submission" date="2013-09" db="EMBL/GenBank/DDBJ databases">
        <title>Complete genome sequence of Spiroplasma mirum suckling mouse cataract agent.</title>
        <authorList>
            <person name="Landry C.A."/>
            <person name="Bastian F.O."/>
            <person name="Thune R.L."/>
        </authorList>
    </citation>
    <scope>NUCLEOTIDE SEQUENCE [LARGE SCALE GENOMIC DNA]</scope>
    <source>
        <strain evidence="1 2">SMCA</strain>
    </source>
</reference>
<dbReference type="KEGG" id="smia:P344_03550"/>
<organism evidence="1 2">
    <name type="scientific">Spiroplasma mirum ATCC 29335</name>
    <dbReference type="NCBI Taxonomy" id="838561"/>
    <lineage>
        <taxon>Bacteria</taxon>
        <taxon>Bacillati</taxon>
        <taxon>Mycoplasmatota</taxon>
        <taxon>Mollicutes</taxon>
        <taxon>Entomoplasmatales</taxon>
        <taxon>Spiroplasmataceae</taxon>
        <taxon>Spiroplasma</taxon>
    </lineage>
</organism>
<proteinExistence type="predicted"/>